<keyword evidence="2 6" id="KW-0812">Transmembrane</keyword>
<evidence type="ECO:0000256" key="2">
    <source>
        <dbReference type="ARBA" id="ARBA00022692"/>
    </source>
</evidence>
<dbReference type="OrthoDB" id="1922851at2759"/>
<reference evidence="7 9" key="2">
    <citation type="journal article" date="2018" name="Plant J.">
        <title>The Physcomitrella patens chromosome-scale assembly reveals moss genome structure and evolution.</title>
        <authorList>
            <person name="Lang D."/>
            <person name="Ullrich K.K."/>
            <person name="Murat F."/>
            <person name="Fuchs J."/>
            <person name="Jenkins J."/>
            <person name="Haas F.B."/>
            <person name="Piednoel M."/>
            <person name="Gundlach H."/>
            <person name="Van Bel M."/>
            <person name="Meyberg R."/>
            <person name="Vives C."/>
            <person name="Morata J."/>
            <person name="Symeonidi A."/>
            <person name="Hiss M."/>
            <person name="Muchero W."/>
            <person name="Kamisugi Y."/>
            <person name="Saleh O."/>
            <person name="Blanc G."/>
            <person name="Decker E.L."/>
            <person name="van Gessel N."/>
            <person name="Grimwood J."/>
            <person name="Hayes R.D."/>
            <person name="Graham S.W."/>
            <person name="Gunter L.E."/>
            <person name="McDaniel S.F."/>
            <person name="Hoernstein S.N.W."/>
            <person name="Larsson A."/>
            <person name="Li F.W."/>
            <person name="Perroud P.F."/>
            <person name="Phillips J."/>
            <person name="Ranjan P."/>
            <person name="Rokshar D.S."/>
            <person name="Rothfels C.J."/>
            <person name="Schneider L."/>
            <person name="Shu S."/>
            <person name="Stevenson D.W."/>
            <person name="Thummler F."/>
            <person name="Tillich M."/>
            <person name="Villarreal Aguilar J.C."/>
            <person name="Widiez T."/>
            <person name="Wong G.K."/>
            <person name="Wymore A."/>
            <person name="Zhang Y."/>
            <person name="Zimmer A.D."/>
            <person name="Quatrano R.S."/>
            <person name="Mayer K.F.X."/>
            <person name="Goodstein D."/>
            <person name="Casacuberta J.M."/>
            <person name="Vandepoele K."/>
            <person name="Reski R."/>
            <person name="Cuming A.C."/>
            <person name="Tuskan G.A."/>
            <person name="Maumus F."/>
            <person name="Salse J."/>
            <person name="Schmutz J."/>
            <person name="Rensing S.A."/>
        </authorList>
    </citation>
    <scope>NUCLEOTIDE SEQUENCE [LARGE SCALE GENOMIC DNA]</scope>
    <source>
        <strain evidence="8 9">cv. Gransden 2004</strain>
    </source>
</reference>
<dbReference type="Pfam" id="PF02466">
    <property type="entry name" value="Tim17"/>
    <property type="match status" value="1"/>
</dbReference>
<dbReference type="GeneID" id="112287257"/>
<dbReference type="KEGG" id="ppp:112287257"/>
<evidence type="ECO:0000256" key="5">
    <source>
        <dbReference type="SAM" id="MobiDB-lite"/>
    </source>
</evidence>
<dbReference type="RefSeq" id="XP_024385862.1">
    <property type="nucleotide sequence ID" value="XM_024530094.2"/>
</dbReference>
<sequence>MDERQAVKEPESSEFRQDFEQPQRPERISLGHNYATQTCFSKAANGFVSGTILGATMSGVSGMARATQLQIRFPAAVQSVVGATIVGGVAFGSALGAYQGAVCTFRRVRGVDDIMNPMMAGALVGALSEIPVYLRSKVVTKAELVLTEQGMHVVRPRPRFLTNAFGGAFLCGLFYLVGDAIRPAPESRPQSIPQPPQGTIQDGREGQELDTWNSSEDHENNGEWVFNESPNEEVLEREDSSWSTK</sequence>
<gene>
    <name evidence="8" type="primary">LOC112287257</name>
    <name evidence="7" type="ORF">PHYPA_013674</name>
</gene>
<dbReference type="InterPro" id="IPR045238">
    <property type="entry name" value="Tim23-like"/>
</dbReference>
<dbReference type="EnsemblPlants" id="Pp3c10_9900V3.1">
    <property type="protein sequence ID" value="Pp3c10_9900V3.1"/>
    <property type="gene ID" value="Pp3c10_9900"/>
</dbReference>
<proteinExistence type="predicted"/>
<dbReference type="GO" id="GO:0030943">
    <property type="term" value="F:mitochondrion targeting sequence binding"/>
    <property type="evidence" value="ECO:0000318"/>
    <property type="project" value="GO_Central"/>
</dbReference>
<evidence type="ECO:0000256" key="3">
    <source>
        <dbReference type="ARBA" id="ARBA00022989"/>
    </source>
</evidence>
<keyword evidence="4 6" id="KW-0472">Membrane</keyword>
<dbReference type="AlphaFoldDB" id="A9S9M3"/>
<keyword evidence="3 6" id="KW-1133">Transmembrane helix</keyword>
<dbReference type="PANTHER" id="PTHR15371:SF1">
    <property type="entry name" value="OUTER ENVELOPE PORE PROTEIN 16-2, CHLOROPLASTIC"/>
    <property type="match status" value="1"/>
</dbReference>
<comment type="subcellular location">
    <subcellularLocation>
        <location evidence="1">Membrane</location>
        <topology evidence="1">Multi-pass membrane protein</topology>
    </subcellularLocation>
</comment>
<evidence type="ECO:0000313" key="9">
    <source>
        <dbReference type="Proteomes" id="UP000006727"/>
    </source>
</evidence>
<evidence type="ECO:0000256" key="1">
    <source>
        <dbReference type="ARBA" id="ARBA00004141"/>
    </source>
</evidence>
<evidence type="ECO:0000256" key="6">
    <source>
        <dbReference type="SAM" id="Phobius"/>
    </source>
</evidence>
<dbReference type="GO" id="GO:0042721">
    <property type="term" value="C:TIM22 mitochondrial import inner membrane insertion complex"/>
    <property type="evidence" value="ECO:0000318"/>
    <property type="project" value="GO_Central"/>
</dbReference>
<dbReference type="HOGENOM" id="CLU_1135112_0_0_1"/>
<dbReference type="PaxDb" id="3218-PP1S58_273V6.1"/>
<feature type="region of interest" description="Disordered" evidence="5">
    <location>
        <begin position="1"/>
        <end position="23"/>
    </location>
</feature>
<dbReference type="Gramene" id="Pp3c10_9900V3.2">
    <property type="protein sequence ID" value="Pp3c10_9900V3.2"/>
    <property type="gene ID" value="Pp3c10_9900"/>
</dbReference>
<reference evidence="8" key="3">
    <citation type="submission" date="2020-12" db="UniProtKB">
        <authorList>
            <consortium name="EnsemblPlants"/>
        </authorList>
    </citation>
    <scope>IDENTIFICATION</scope>
</reference>
<name>A9S9M3_PHYPA</name>
<dbReference type="GO" id="GO:0008320">
    <property type="term" value="F:protein transmembrane transporter activity"/>
    <property type="evidence" value="ECO:0000318"/>
    <property type="project" value="GO_Central"/>
</dbReference>
<dbReference type="PANTHER" id="PTHR15371">
    <property type="entry name" value="TIM23"/>
    <property type="match status" value="1"/>
</dbReference>
<protein>
    <submittedName>
        <fullName evidence="7 8">Uncharacterized protein</fullName>
    </submittedName>
</protein>
<keyword evidence="9" id="KW-1185">Reference proteome</keyword>
<accession>A9S9M3</accession>
<dbReference type="GO" id="GO:0045039">
    <property type="term" value="P:protein insertion into mitochondrial inner membrane"/>
    <property type="evidence" value="ECO:0000318"/>
    <property type="project" value="GO_Central"/>
</dbReference>
<feature type="region of interest" description="Disordered" evidence="5">
    <location>
        <begin position="185"/>
        <end position="245"/>
    </location>
</feature>
<dbReference type="Gramene" id="Pp3c10_9900V3.1">
    <property type="protein sequence ID" value="Pp3c10_9900V3.1"/>
    <property type="gene ID" value="Pp3c10_9900"/>
</dbReference>
<organism evidence="7">
    <name type="scientific">Physcomitrium patens</name>
    <name type="common">Spreading-leaved earth moss</name>
    <name type="synonym">Physcomitrella patens</name>
    <dbReference type="NCBI Taxonomy" id="3218"/>
    <lineage>
        <taxon>Eukaryota</taxon>
        <taxon>Viridiplantae</taxon>
        <taxon>Streptophyta</taxon>
        <taxon>Embryophyta</taxon>
        <taxon>Bryophyta</taxon>
        <taxon>Bryophytina</taxon>
        <taxon>Bryopsida</taxon>
        <taxon>Funariidae</taxon>
        <taxon>Funariales</taxon>
        <taxon>Funariaceae</taxon>
        <taxon>Physcomitrium</taxon>
    </lineage>
</organism>
<feature type="transmembrane region" description="Helical" evidence="6">
    <location>
        <begin position="160"/>
        <end position="178"/>
    </location>
</feature>
<evidence type="ECO:0000313" key="7">
    <source>
        <dbReference type="EMBL" id="PNR46555.1"/>
    </source>
</evidence>
<dbReference type="EMBL" id="ABEU02000010">
    <property type="protein sequence ID" value="PNR46555.1"/>
    <property type="molecule type" value="Genomic_DNA"/>
</dbReference>
<dbReference type="Proteomes" id="UP000006727">
    <property type="component" value="Chromosome 10"/>
</dbReference>
<dbReference type="EnsemblPlants" id="Pp3c10_9900V3.2">
    <property type="protein sequence ID" value="Pp3c10_9900V3.2"/>
    <property type="gene ID" value="Pp3c10_9900"/>
</dbReference>
<feature type="transmembrane region" description="Helical" evidence="6">
    <location>
        <begin position="73"/>
        <end position="94"/>
    </location>
</feature>
<evidence type="ECO:0000313" key="8">
    <source>
        <dbReference type="EnsemblPlants" id="Pp3c10_9900V3.1"/>
    </source>
</evidence>
<evidence type="ECO:0000256" key="4">
    <source>
        <dbReference type="ARBA" id="ARBA00023136"/>
    </source>
</evidence>
<reference evidence="7 9" key="1">
    <citation type="journal article" date="2008" name="Science">
        <title>The Physcomitrella genome reveals evolutionary insights into the conquest of land by plants.</title>
        <authorList>
            <person name="Rensing S."/>
            <person name="Lang D."/>
            <person name="Zimmer A."/>
            <person name="Terry A."/>
            <person name="Salamov A."/>
            <person name="Shapiro H."/>
            <person name="Nishiyama T."/>
            <person name="Perroud P.-F."/>
            <person name="Lindquist E."/>
            <person name="Kamisugi Y."/>
            <person name="Tanahashi T."/>
            <person name="Sakakibara K."/>
            <person name="Fujita T."/>
            <person name="Oishi K."/>
            <person name="Shin-I T."/>
            <person name="Kuroki Y."/>
            <person name="Toyoda A."/>
            <person name="Suzuki Y."/>
            <person name="Hashimoto A."/>
            <person name="Yamaguchi K."/>
            <person name="Sugano A."/>
            <person name="Kohara Y."/>
            <person name="Fujiyama A."/>
            <person name="Anterola A."/>
            <person name="Aoki S."/>
            <person name="Ashton N."/>
            <person name="Barbazuk W.B."/>
            <person name="Barker E."/>
            <person name="Bennetzen J."/>
            <person name="Bezanilla M."/>
            <person name="Blankenship R."/>
            <person name="Cho S.H."/>
            <person name="Dutcher S."/>
            <person name="Estelle M."/>
            <person name="Fawcett J.A."/>
            <person name="Gundlach H."/>
            <person name="Hanada K."/>
            <person name="Heyl A."/>
            <person name="Hicks K.A."/>
            <person name="Hugh J."/>
            <person name="Lohr M."/>
            <person name="Mayer K."/>
            <person name="Melkozernov A."/>
            <person name="Murata T."/>
            <person name="Nelson D."/>
            <person name="Pils B."/>
            <person name="Prigge M."/>
            <person name="Reiss B."/>
            <person name="Renner T."/>
            <person name="Rombauts S."/>
            <person name="Rushton P."/>
            <person name="Sanderfoot A."/>
            <person name="Schween G."/>
            <person name="Shiu S.-H."/>
            <person name="Stueber K."/>
            <person name="Theodoulou F.L."/>
            <person name="Tu H."/>
            <person name="Van de Peer Y."/>
            <person name="Verrier P.J."/>
            <person name="Waters E."/>
            <person name="Wood A."/>
            <person name="Yang L."/>
            <person name="Cove D."/>
            <person name="Cuming A."/>
            <person name="Hasebe M."/>
            <person name="Lucas S."/>
            <person name="Mishler D.B."/>
            <person name="Reski R."/>
            <person name="Grigoriev I."/>
            <person name="Quatrano R.S."/>
            <person name="Boore J.L."/>
        </authorList>
    </citation>
    <scope>NUCLEOTIDE SEQUENCE [LARGE SCALE GENOMIC DNA]</scope>
    <source>
        <strain evidence="8 9">cv. Gransden 2004</strain>
    </source>
</reference>